<feature type="region of interest" description="Disordered" evidence="1">
    <location>
        <begin position="1"/>
        <end position="33"/>
    </location>
</feature>
<evidence type="ECO:0000313" key="2">
    <source>
        <dbReference type="EMBL" id="KXH53004.1"/>
    </source>
</evidence>
<gene>
    <name evidence="2" type="ORF">CSIM01_10942</name>
</gene>
<dbReference type="OrthoDB" id="10665598at2759"/>
<feature type="compositionally biased region" description="Polar residues" evidence="1">
    <location>
        <begin position="1"/>
        <end position="31"/>
    </location>
</feature>
<dbReference type="Proteomes" id="UP000070328">
    <property type="component" value="Unassembled WGS sequence"/>
</dbReference>
<evidence type="ECO:0000313" key="3">
    <source>
        <dbReference type="Proteomes" id="UP000070328"/>
    </source>
</evidence>
<comment type="caution">
    <text evidence="2">The sequence shown here is derived from an EMBL/GenBank/DDBJ whole genome shotgun (WGS) entry which is preliminary data.</text>
</comment>
<feature type="region of interest" description="Disordered" evidence="1">
    <location>
        <begin position="57"/>
        <end position="95"/>
    </location>
</feature>
<protein>
    <submittedName>
        <fullName evidence="2">Uncharacterized protein</fullName>
    </submittedName>
</protein>
<organism evidence="2 3">
    <name type="scientific">Colletotrichum simmondsii</name>
    <dbReference type="NCBI Taxonomy" id="703756"/>
    <lineage>
        <taxon>Eukaryota</taxon>
        <taxon>Fungi</taxon>
        <taxon>Dikarya</taxon>
        <taxon>Ascomycota</taxon>
        <taxon>Pezizomycotina</taxon>
        <taxon>Sordariomycetes</taxon>
        <taxon>Hypocreomycetidae</taxon>
        <taxon>Glomerellales</taxon>
        <taxon>Glomerellaceae</taxon>
        <taxon>Colletotrichum</taxon>
        <taxon>Colletotrichum acutatum species complex</taxon>
    </lineage>
</organism>
<sequence>MSTRKVQGSETSTRALVSTRPQQTSGVQAQMQGPWGHAAVHEPVQVPTHQVLRAKPGLRLPRRSQHAPRPPGSTVAHDSILSPLREYDPARPGPPSCRPCIAHAPLKKPVHNPPEPEQELPVNNAVGCLLFCCHANSKYPIFLRDYVLGPQSRKFKPTSLAPSPSNFSWTPATLSGRPSVRASHHASEPSQANIAAIFPPKSTIHPVPSSPALVHSLFLLNLVLPPARARDRRRLPRASPCLVLPLRQTRSDRADRLDDSTTAGNF</sequence>
<name>A0A135TXY0_9PEZI</name>
<dbReference type="EMBL" id="JFBX01000030">
    <property type="protein sequence ID" value="KXH53004.1"/>
    <property type="molecule type" value="Genomic_DNA"/>
</dbReference>
<keyword evidence="3" id="KW-1185">Reference proteome</keyword>
<reference evidence="2 3" key="1">
    <citation type="submission" date="2014-02" db="EMBL/GenBank/DDBJ databases">
        <title>The genome sequence of Colletotrichum simmondsii CBS122122.</title>
        <authorList>
            <person name="Baroncelli R."/>
            <person name="Thon M.R."/>
        </authorList>
    </citation>
    <scope>NUCLEOTIDE SEQUENCE [LARGE SCALE GENOMIC DNA]</scope>
    <source>
        <strain evidence="2 3">CBS122122</strain>
    </source>
</reference>
<accession>A0A135TXY0</accession>
<dbReference type="AlphaFoldDB" id="A0A135TXY0"/>
<evidence type="ECO:0000256" key="1">
    <source>
        <dbReference type="SAM" id="MobiDB-lite"/>
    </source>
</evidence>
<proteinExistence type="predicted"/>